<keyword evidence="8" id="KW-1185">Reference proteome</keyword>
<evidence type="ECO:0000256" key="5">
    <source>
        <dbReference type="SAM" id="SignalP"/>
    </source>
</evidence>
<dbReference type="SUPFAM" id="SSF53807">
    <property type="entry name" value="Helical backbone' metal receptor"/>
    <property type="match status" value="1"/>
</dbReference>
<dbReference type="EMBL" id="AZCX01000015">
    <property type="protein sequence ID" value="KRK46893.1"/>
    <property type="molecule type" value="Genomic_DNA"/>
</dbReference>
<dbReference type="STRING" id="1302272.FC96_GL000886"/>
<name>A0A0R1HJR2_9LACO</name>
<evidence type="ECO:0000313" key="7">
    <source>
        <dbReference type="EMBL" id="KRK46893.1"/>
    </source>
</evidence>
<dbReference type="Pfam" id="PF01497">
    <property type="entry name" value="Peripla_BP_2"/>
    <property type="match status" value="1"/>
</dbReference>
<evidence type="ECO:0000256" key="4">
    <source>
        <dbReference type="ARBA" id="ARBA00022729"/>
    </source>
</evidence>
<dbReference type="GO" id="GO:0030288">
    <property type="term" value="C:outer membrane-bounded periplasmic space"/>
    <property type="evidence" value="ECO:0007669"/>
    <property type="project" value="TreeGrafter"/>
</dbReference>
<dbReference type="PANTHER" id="PTHR30532">
    <property type="entry name" value="IRON III DICITRATE-BINDING PERIPLASMIC PROTEIN"/>
    <property type="match status" value="1"/>
</dbReference>
<evidence type="ECO:0000256" key="2">
    <source>
        <dbReference type="ARBA" id="ARBA00008814"/>
    </source>
</evidence>
<organism evidence="7 8">
    <name type="scientific">Secundilactobacillus kimchicus JCM 15530</name>
    <dbReference type="NCBI Taxonomy" id="1302272"/>
    <lineage>
        <taxon>Bacteria</taxon>
        <taxon>Bacillati</taxon>
        <taxon>Bacillota</taxon>
        <taxon>Bacilli</taxon>
        <taxon>Lactobacillales</taxon>
        <taxon>Lactobacillaceae</taxon>
        <taxon>Secundilactobacillus</taxon>
    </lineage>
</organism>
<dbReference type="Proteomes" id="UP000050911">
    <property type="component" value="Unassembled WGS sequence"/>
</dbReference>
<dbReference type="PROSITE" id="PS50983">
    <property type="entry name" value="FE_B12_PBP"/>
    <property type="match status" value="1"/>
</dbReference>
<feature type="chain" id="PRO_5038828798" evidence="5">
    <location>
        <begin position="25"/>
        <end position="317"/>
    </location>
</feature>
<dbReference type="Gene3D" id="3.40.50.1980">
    <property type="entry name" value="Nitrogenase molybdenum iron protein domain"/>
    <property type="match status" value="2"/>
</dbReference>
<keyword evidence="3" id="KW-0813">Transport</keyword>
<comment type="caution">
    <text evidence="7">The sequence shown here is derived from an EMBL/GenBank/DDBJ whole genome shotgun (WGS) entry which is preliminary data.</text>
</comment>
<evidence type="ECO:0000313" key="8">
    <source>
        <dbReference type="Proteomes" id="UP000050911"/>
    </source>
</evidence>
<protein>
    <submittedName>
        <fullName evidence="7">Periplasmic binding protein</fullName>
    </submittedName>
</protein>
<evidence type="ECO:0000256" key="3">
    <source>
        <dbReference type="ARBA" id="ARBA00022448"/>
    </source>
</evidence>
<keyword evidence="4 5" id="KW-0732">Signal</keyword>
<evidence type="ECO:0000256" key="1">
    <source>
        <dbReference type="ARBA" id="ARBA00004196"/>
    </source>
</evidence>
<dbReference type="RefSeq" id="WP_056943189.1">
    <property type="nucleotide sequence ID" value="NZ_AZCX01000015.1"/>
</dbReference>
<dbReference type="PATRIC" id="fig|1302272.5.peg.885"/>
<dbReference type="AlphaFoldDB" id="A0A0R1HJR2"/>
<evidence type="ECO:0000259" key="6">
    <source>
        <dbReference type="PROSITE" id="PS50983"/>
    </source>
</evidence>
<feature type="signal peptide" evidence="5">
    <location>
        <begin position="1"/>
        <end position="24"/>
    </location>
</feature>
<reference evidence="7 8" key="1">
    <citation type="journal article" date="2015" name="Genome Announc.">
        <title>Expanding the biotechnology potential of lactobacilli through comparative genomics of 213 strains and associated genera.</title>
        <authorList>
            <person name="Sun Z."/>
            <person name="Harris H.M."/>
            <person name="McCann A."/>
            <person name="Guo C."/>
            <person name="Argimon S."/>
            <person name="Zhang W."/>
            <person name="Yang X."/>
            <person name="Jeffery I.B."/>
            <person name="Cooney J.C."/>
            <person name="Kagawa T.F."/>
            <person name="Liu W."/>
            <person name="Song Y."/>
            <person name="Salvetti E."/>
            <person name="Wrobel A."/>
            <person name="Rasinkangas P."/>
            <person name="Parkhill J."/>
            <person name="Rea M.C."/>
            <person name="O'Sullivan O."/>
            <person name="Ritari J."/>
            <person name="Douillard F.P."/>
            <person name="Paul Ross R."/>
            <person name="Yang R."/>
            <person name="Briner A.E."/>
            <person name="Felis G.E."/>
            <person name="de Vos W.M."/>
            <person name="Barrangou R."/>
            <person name="Klaenhammer T.R."/>
            <person name="Caufield P.W."/>
            <person name="Cui Y."/>
            <person name="Zhang H."/>
            <person name="O'Toole P.W."/>
        </authorList>
    </citation>
    <scope>NUCLEOTIDE SEQUENCE [LARGE SCALE GENOMIC DNA]</scope>
    <source>
        <strain evidence="7 8">JCM 15530</strain>
    </source>
</reference>
<accession>A0A0R1HJR2</accession>
<gene>
    <name evidence="7" type="ORF">FC96_GL000886</name>
</gene>
<sequence length="317" mass="34300">MKRTKTMKRLLMLAGMAVLTVTLAACGSHSAKTTSTTATRTVTTSGGSVKVPVHPKRIVTNVYTGDVLSLGGHVVGATSTDLQSPYLSKKTRAGIKDLGLTLKQEAVLKLKPDLIVTSNEADVKALKKIAPVVYVAYGSTGDIKQTATKFGNLINRKAQATDWIKRFDQQAKTQASRLTKAGIDPKKTSVGLFDLQNGKLFVDGAKWGRGGQALTTGLGFSLPAAFETLDQGAGYKQISLESVNKYAADWLFFSQTTGTSQDKSALSDLKRDPYWRKLAAVKANHVVQLPFNKMYYFDPDAVYGQMKLIVDAMIKAK</sequence>
<dbReference type="PROSITE" id="PS51257">
    <property type="entry name" value="PROKAR_LIPOPROTEIN"/>
    <property type="match status" value="1"/>
</dbReference>
<feature type="domain" description="Fe/B12 periplasmic-binding" evidence="6">
    <location>
        <begin position="56"/>
        <end position="317"/>
    </location>
</feature>
<dbReference type="GO" id="GO:1901678">
    <property type="term" value="P:iron coordination entity transport"/>
    <property type="evidence" value="ECO:0007669"/>
    <property type="project" value="UniProtKB-ARBA"/>
</dbReference>
<proteinExistence type="inferred from homology"/>
<dbReference type="OrthoDB" id="2241086at2"/>
<dbReference type="PANTHER" id="PTHR30532:SF26">
    <property type="entry name" value="IRON(3+)-HYDROXAMATE-BINDING PROTEIN FHUD"/>
    <property type="match status" value="1"/>
</dbReference>
<comment type="similarity">
    <text evidence="2">Belongs to the bacterial solute-binding protein 8 family.</text>
</comment>
<dbReference type="InterPro" id="IPR002491">
    <property type="entry name" value="ABC_transptr_periplasmic_BD"/>
</dbReference>
<dbReference type="InterPro" id="IPR051313">
    <property type="entry name" value="Bact_iron-sidero_bind"/>
</dbReference>
<comment type="subcellular location">
    <subcellularLocation>
        <location evidence="1">Cell envelope</location>
    </subcellularLocation>
</comment>